<feature type="transmembrane region" description="Helical" evidence="2">
    <location>
        <begin position="493"/>
        <end position="521"/>
    </location>
</feature>
<dbReference type="EMBL" id="HBIZ01050557">
    <property type="protein sequence ID" value="CAE0779710.1"/>
    <property type="molecule type" value="Transcribed_RNA"/>
</dbReference>
<feature type="transmembrane region" description="Helical" evidence="2">
    <location>
        <begin position="444"/>
        <end position="465"/>
    </location>
</feature>
<protein>
    <submittedName>
        <fullName evidence="3">Uncharacterized protein</fullName>
    </submittedName>
</protein>
<feature type="region of interest" description="Disordered" evidence="1">
    <location>
        <begin position="265"/>
        <end position="345"/>
    </location>
</feature>
<evidence type="ECO:0000256" key="2">
    <source>
        <dbReference type="SAM" id="Phobius"/>
    </source>
</evidence>
<feature type="transmembrane region" description="Helical" evidence="2">
    <location>
        <begin position="36"/>
        <end position="59"/>
    </location>
</feature>
<feature type="region of interest" description="Disordered" evidence="1">
    <location>
        <begin position="533"/>
        <end position="561"/>
    </location>
</feature>
<name>A0A7S4BWX4_CHRCT</name>
<reference evidence="3" key="1">
    <citation type="submission" date="2021-01" db="EMBL/GenBank/DDBJ databases">
        <authorList>
            <person name="Corre E."/>
            <person name="Pelletier E."/>
            <person name="Niang G."/>
            <person name="Scheremetjew M."/>
            <person name="Finn R."/>
            <person name="Kale V."/>
            <person name="Holt S."/>
            <person name="Cochrane G."/>
            <person name="Meng A."/>
            <person name="Brown T."/>
            <person name="Cohen L."/>
        </authorList>
    </citation>
    <scope>NUCLEOTIDE SEQUENCE</scope>
    <source>
        <strain evidence="3">CCMP645</strain>
    </source>
</reference>
<feature type="compositionally biased region" description="Polar residues" evidence="1">
    <location>
        <begin position="306"/>
        <end position="315"/>
    </location>
</feature>
<feature type="transmembrane region" description="Helical" evidence="2">
    <location>
        <begin position="401"/>
        <end position="424"/>
    </location>
</feature>
<keyword evidence="2" id="KW-0812">Transmembrane</keyword>
<dbReference type="AlphaFoldDB" id="A0A7S4BWX4"/>
<proteinExistence type="predicted"/>
<organism evidence="3">
    <name type="scientific">Chrysotila carterae</name>
    <name type="common">Marine alga</name>
    <name type="synonym">Syracosphaera carterae</name>
    <dbReference type="NCBI Taxonomy" id="13221"/>
    <lineage>
        <taxon>Eukaryota</taxon>
        <taxon>Haptista</taxon>
        <taxon>Haptophyta</taxon>
        <taxon>Prymnesiophyceae</taxon>
        <taxon>Isochrysidales</taxon>
        <taxon>Isochrysidaceae</taxon>
        <taxon>Chrysotila</taxon>
    </lineage>
</organism>
<feature type="compositionally biased region" description="Pro residues" evidence="1">
    <location>
        <begin position="536"/>
        <end position="545"/>
    </location>
</feature>
<evidence type="ECO:0000313" key="3">
    <source>
        <dbReference type="EMBL" id="CAE0779710.1"/>
    </source>
</evidence>
<evidence type="ECO:0000256" key="1">
    <source>
        <dbReference type="SAM" id="MobiDB-lite"/>
    </source>
</evidence>
<feature type="transmembrane region" description="Helical" evidence="2">
    <location>
        <begin position="377"/>
        <end position="395"/>
    </location>
</feature>
<accession>A0A7S4BWX4</accession>
<keyword evidence="2" id="KW-1133">Transmembrane helix</keyword>
<keyword evidence="2" id="KW-0472">Membrane</keyword>
<sequence length="579" mass="62132">MSEEVAEPATVEVGTLSRELSAGPSKRPPPPWWARSAWVCSWVVLIFSFAAFVCAATALGRAESVRSDVCADARAFSNASCRAAFERFESCVEDTALITTAHMSECFVNLYAEATVSYDLADLYERFAISQPEAYDLILADSNSQRRALGTRAELGDAVEAAFEDRAAAWIRGGTVADGPKWRESVVQAAVRRARVEYGADADADFEAMLERLATVLGLDTRVLRRYVAAVRAAAEAAAEAAAADAATASANKSHAALADRLLQSGTADRSAGRTDDEFGGTAPSDSWKAPMHRGEGRQGTIPVGSRSNESSNPATAERSDRIPDSILTRLPGDSPDQVPAKAPERVPLPGYEYQRRGGWERTRASRMLQSADVDEAYLAVAMSSTVSILGIGSLKFYYGWVLALSLVNMFPAGLAIYSLAACFKLPDEPMRMSKRGLQCACHWGWILGAALIFCSALSLTRYQVLFDYSSDADTRYELLFPDEDDTSIPQRWGYASATIAGLPCFCGIIAGVLPTFNAVLIAQARAERLAAAASAPPPRPPPSSKPLTGPQPAVEGPMPNLVTLNPLLQLEGASEQRV</sequence>
<gene>
    <name evidence="3" type="ORF">PCAR00345_LOCUS32349</name>
</gene>